<evidence type="ECO:0000256" key="4">
    <source>
        <dbReference type="SAM" id="MobiDB-lite"/>
    </source>
</evidence>
<dbReference type="PROSITE" id="PS50005">
    <property type="entry name" value="TPR"/>
    <property type="match status" value="1"/>
</dbReference>
<dbReference type="InterPro" id="IPR051722">
    <property type="entry name" value="Endocytosis_PI4K-reg_protein"/>
</dbReference>
<keyword evidence="6" id="KW-1185">Reference proteome</keyword>
<proteinExistence type="inferred from homology"/>
<comment type="similarity">
    <text evidence="2">Belongs to the YPP1 family.</text>
</comment>
<dbReference type="Pfam" id="PF14559">
    <property type="entry name" value="TPR_19"/>
    <property type="match status" value="1"/>
</dbReference>
<evidence type="ECO:0000313" key="5">
    <source>
        <dbReference type="EMBL" id="KAA0895322.1"/>
    </source>
</evidence>
<evidence type="ECO:0000256" key="3">
    <source>
        <dbReference type="PROSITE-ProRule" id="PRU00339"/>
    </source>
</evidence>
<dbReference type="InterPro" id="IPR011990">
    <property type="entry name" value="TPR-like_helical_dom_sf"/>
</dbReference>
<dbReference type="EMBL" id="SRSD01000001">
    <property type="protein sequence ID" value="KAA0895322.1"/>
    <property type="molecule type" value="Genomic_DNA"/>
</dbReference>
<evidence type="ECO:0000256" key="1">
    <source>
        <dbReference type="ARBA" id="ARBA00002550"/>
    </source>
</evidence>
<comment type="caution">
    <text evidence="5">The sequence shown here is derived from an EMBL/GenBank/DDBJ whole genome shotgun (WGS) entry which is preliminary data.</text>
</comment>
<sequence length="186" mass="19922">MADGGAERLAALTPPRQSGGKLLWGVVGMVALVAVSSWAADGTAPKVTTEKVPPPAATPADPHSRDNEILGLREQIVRAPDDAVLYVRLGYLLLDAGAPAEAKAAFDEALKHNRHSHAAMTGEGILLARTGNLREAEQVLKTALLRNPNPVRTHYELGRVYEASGDLDKALAEYKEGITKFRQGRK</sequence>
<evidence type="ECO:0000256" key="2">
    <source>
        <dbReference type="ARBA" id="ARBA00038251"/>
    </source>
</evidence>
<evidence type="ECO:0000313" key="6">
    <source>
        <dbReference type="Proteomes" id="UP000324298"/>
    </source>
</evidence>
<feature type="repeat" description="TPR" evidence="3">
    <location>
        <begin position="151"/>
        <end position="184"/>
    </location>
</feature>
<dbReference type="OrthoDB" id="5398497at2"/>
<accession>A0A5A9XQA8</accession>
<name>A0A5A9XQA8_9BACT</name>
<dbReference type="RefSeq" id="WP_149305902.1">
    <property type="nucleotide sequence ID" value="NZ_SRSD01000001.1"/>
</dbReference>
<dbReference type="Gene3D" id="1.25.40.10">
    <property type="entry name" value="Tetratricopeptide repeat domain"/>
    <property type="match status" value="1"/>
</dbReference>
<feature type="region of interest" description="Disordered" evidence="4">
    <location>
        <begin position="44"/>
        <end position="66"/>
    </location>
</feature>
<protein>
    <submittedName>
        <fullName evidence="5">Tetratricopeptide repeat protein</fullName>
    </submittedName>
</protein>
<reference evidence="5 6" key="1">
    <citation type="submission" date="2019-04" db="EMBL/GenBank/DDBJ databases">
        <title>Geobacter ruber sp. nov., ferric-reducing bacteria isolated from paddy soil.</title>
        <authorList>
            <person name="Xu Z."/>
            <person name="Masuda Y."/>
            <person name="Itoh H."/>
            <person name="Senoo K."/>
        </authorList>
    </citation>
    <scope>NUCLEOTIDE SEQUENCE [LARGE SCALE GENOMIC DNA]</scope>
    <source>
        <strain evidence="5 6">Red88</strain>
    </source>
</reference>
<dbReference type="Proteomes" id="UP000324298">
    <property type="component" value="Unassembled WGS sequence"/>
</dbReference>
<dbReference type="PANTHER" id="PTHR23083:SF464">
    <property type="entry name" value="TETRATRICOPEPTIDE REPEAT DOMAIN 7, ISOFORM A"/>
    <property type="match status" value="1"/>
</dbReference>
<dbReference type="PANTHER" id="PTHR23083">
    <property type="entry name" value="TETRATRICOPEPTIDE REPEAT PROTEIN, TPR"/>
    <property type="match status" value="1"/>
</dbReference>
<dbReference type="InterPro" id="IPR019734">
    <property type="entry name" value="TPR_rpt"/>
</dbReference>
<gene>
    <name evidence="5" type="ORF">ET418_02040</name>
</gene>
<dbReference type="Pfam" id="PF13181">
    <property type="entry name" value="TPR_8"/>
    <property type="match status" value="1"/>
</dbReference>
<dbReference type="AlphaFoldDB" id="A0A5A9XQA8"/>
<organism evidence="5 6">
    <name type="scientific">Oryzomonas rubra</name>
    <dbReference type="NCBI Taxonomy" id="2509454"/>
    <lineage>
        <taxon>Bacteria</taxon>
        <taxon>Pseudomonadati</taxon>
        <taxon>Thermodesulfobacteriota</taxon>
        <taxon>Desulfuromonadia</taxon>
        <taxon>Geobacterales</taxon>
        <taxon>Geobacteraceae</taxon>
        <taxon>Oryzomonas</taxon>
    </lineage>
</organism>
<dbReference type="SMART" id="SM00028">
    <property type="entry name" value="TPR"/>
    <property type="match status" value="3"/>
</dbReference>
<dbReference type="SUPFAM" id="SSF48452">
    <property type="entry name" value="TPR-like"/>
    <property type="match status" value="1"/>
</dbReference>
<comment type="function">
    <text evidence="1">Involved in endocytosis.</text>
</comment>
<keyword evidence="3" id="KW-0802">TPR repeat</keyword>